<gene>
    <name evidence="7" type="ORF">NQ317_013614</name>
</gene>
<feature type="non-terminal residue" evidence="7">
    <location>
        <position position="725"/>
    </location>
</feature>
<dbReference type="InterPro" id="IPR011009">
    <property type="entry name" value="Kinase-like_dom_sf"/>
</dbReference>
<evidence type="ECO:0000256" key="3">
    <source>
        <dbReference type="ARBA" id="ARBA00022840"/>
    </source>
</evidence>
<dbReference type="InterPro" id="IPR008271">
    <property type="entry name" value="Ser/Thr_kinase_AS"/>
</dbReference>
<feature type="region of interest" description="Disordered" evidence="5">
    <location>
        <begin position="687"/>
        <end position="725"/>
    </location>
</feature>
<dbReference type="InterPro" id="IPR017441">
    <property type="entry name" value="Protein_kinase_ATP_BS"/>
</dbReference>
<feature type="binding site" evidence="4">
    <location>
        <position position="164"/>
    </location>
    <ligand>
        <name>ATP</name>
        <dbReference type="ChEBI" id="CHEBI:30616"/>
    </ligand>
</feature>
<accession>A0ABQ9J4A2</accession>
<protein>
    <recommendedName>
        <fullName evidence="1">non-specific serine/threonine protein kinase</fullName>
        <ecNumber evidence="1">2.7.11.1</ecNumber>
    </recommendedName>
</protein>
<evidence type="ECO:0000256" key="4">
    <source>
        <dbReference type="PROSITE-ProRule" id="PRU10141"/>
    </source>
</evidence>
<feature type="compositionally biased region" description="Low complexity" evidence="5">
    <location>
        <begin position="607"/>
        <end position="618"/>
    </location>
</feature>
<proteinExistence type="predicted"/>
<name>A0ABQ9J4A2_9CUCU</name>
<keyword evidence="2 4" id="KW-0547">Nucleotide-binding</keyword>
<feature type="domain" description="Protein kinase" evidence="6">
    <location>
        <begin position="130"/>
        <end position="531"/>
    </location>
</feature>
<evidence type="ECO:0000313" key="7">
    <source>
        <dbReference type="EMBL" id="KAJ8972872.1"/>
    </source>
</evidence>
<evidence type="ECO:0000256" key="2">
    <source>
        <dbReference type="ARBA" id="ARBA00022741"/>
    </source>
</evidence>
<comment type="caution">
    <text evidence="7">The sequence shown here is derived from an EMBL/GenBank/DDBJ whole genome shotgun (WGS) entry which is preliminary data.</text>
</comment>
<feature type="region of interest" description="Disordered" evidence="5">
    <location>
        <begin position="599"/>
        <end position="618"/>
    </location>
</feature>
<reference evidence="7" key="1">
    <citation type="journal article" date="2023" name="Insect Mol. Biol.">
        <title>Genome sequencing provides insights into the evolution of gene families encoding plant cell wall-degrading enzymes in longhorned beetles.</title>
        <authorList>
            <person name="Shin N.R."/>
            <person name="Okamura Y."/>
            <person name="Kirsch R."/>
            <person name="Pauchet Y."/>
        </authorList>
    </citation>
    <scope>NUCLEOTIDE SEQUENCE</scope>
    <source>
        <strain evidence="7">MMC_N1</strain>
    </source>
</reference>
<evidence type="ECO:0000313" key="8">
    <source>
        <dbReference type="Proteomes" id="UP001162164"/>
    </source>
</evidence>
<organism evidence="7 8">
    <name type="scientific">Molorchus minor</name>
    <dbReference type="NCBI Taxonomy" id="1323400"/>
    <lineage>
        <taxon>Eukaryota</taxon>
        <taxon>Metazoa</taxon>
        <taxon>Ecdysozoa</taxon>
        <taxon>Arthropoda</taxon>
        <taxon>Hexapoda</taxon>
        <taxon>Insecta</taxon>
        <taxon>Pterygota</taxon>
        <taxon>Neoptera</taxon>
        <taxon>Endopterygota</taxon>
        <taxon>Coleoptera</taxon>
        <taxon>Polyphaga</taxon>
        <taxon>Cucujiformia</taxon>
        <taxon>Chrysomeloidea</taxon>
        <taxon>Cerambycidae</taxon>
        <taxon>Lamiinae</taxon>
        <taxon>Monochamini</taxon>
        <taxon>Molorchus</taxon>
    </lineage>
</organism>
<feature type="compositionally biased region" description="Polar residues" evidence="5">
    <location>
        <begin position="712"/>
        <end position="725"/>
    </location>
</feature>
<dbReference type="PROSITE" id="PS50011">
    <property type="entry name" value="PROTEIN_KINASE_DOM"/>
    <property type="match status" value="1"/>
</dbReference>
<evidence type="ECO:0000256" key="5">
    <source>
        <dbReference type="SAM" id="MobiDB-lite"/>
    </source>
</evidence>
<dbReference type="PANTHER" id="PTHR11909">
    <property type="entry name" value="CASEIN KINASE-RELATED"/>
    <property type="match status" value="1"/>
</dbReference>
<dbReference type="Pfam" id="PF00069">
    <property type="entry name" value="Pkinase"/>
    <property type="match status" value="1"/>
</dbReference>
<sequence length="725" mass="83334">MYSISFRKILVEIESSGTFFIALQCIPNSTFASDRDGRWHEAERLTVWNFFFGHKIGIGAQNLEFALLVSGWAWLWADRHGSGKTQLATALFGTPSRKPGTTKKKSSGTLSNSIDLKQGEILTDIYGKKWKLGKSVGIGGFGEIYQASDNLSREVKTDTNFVAKVERHSNGPLFVEINCYLRIAKSQLIDEWKIKNNLNFLGMPHYVASGSHMHNGEKYRFLILPKFEKDLEKIFQEKKYFNLKTVLTISIQIVDVLEYIHNCGYVHSDIKASNMMLGTRAKVNVVPVRRTVRVISTRSIKKRPRTAYSRNLRPVGAITYVDDIPYLDEVLNMYEKHDNFEFSLPKEKQEKLNTDQIYLLDYGLASKYLLTNGQHKEYSTDQRRAHAGTVLFCSRDAHKGVPSRRSDLESLAYNMVYWLTGSLPWMDDVEEPEMVEKKKIRDNGCIQRAQLLAIVSVASIGNEKEIQRQSPTVELTECTQCKVNSKSTKENPDYDHIKTLFKKAIKNYGYKDDSRLDFDNLEILDSKQKKLKRKVSTSDIRKIFQGSFLKTSPLMPLHSNIIFKRPKLRKKIKDKKIKDSRMNWSKILTDPETIMKQATRERKTTEGSDPGGSSLASLDLDSMNPTYAMLEVYNKCKERETSPKYKGDSYVCNNIEGYTPAMMYVYTRMKERQALEFEEACSNYNNNKVNHKNKRSSTRKRTLRGAKKCESPQMQRLVSRSKSQL</sequence>
<dbReference type="Gene3D" id="1.10.510.10">
    <property type="entry name" value="Transferase(Phosphotransferase) domain 1"/>
    <property type="match status" value="2"/>
</dbReference>
<dbReference type="PROSITE" id="PS00108">
    <property type="entry name" value="PROTEIN_KINASE_ST"/>
    <property type="match status" value="1"/>
</dbReference>
<dbReference type="InterPro" id="IPR000719">
    <property type="entry name" value="Prot_kinase_dom"/>
</dbReference>
<dbReference type="EMBL" id="JAPWTJ010001290">
    <property type="protein sequence ID" value="KAJ8972872.1"/>
    <property type="molecule type" value="Genomic_DNA"/>
</dbReference>
<keyword evidence="3 4" id="KW-0067">ATP-binding</keyword>
<dbReference type="PROSITE" id="PS00107">
    <property type="entry name" value="PROTEIN_KINASE_ATP"/>
    <property type="match status" value="1"/>
</dbReference>
<evidence type="ECO:0000256" key="1">
    <source>
        <dbReference type="ARBA" id="ARBA00012513"/>
    </source>
</evidence>
<dbReference type="SUPFAM" id="SSF56112">
    <property type="entry name" value="Protein kinase-like (PK-like)"/>
    <property type="match status" value="1"/>
</dbReference>
<dbReference type="Proteomes" id="UP001162164">
    <property type="component" value="Unassembled WGS sequence"/>
</dbReference>
<dbReference type="InterPro" id="IPR050235">
    <property type="entry name" value="CK1_Ser-Thr_kinase"/>
</dbReference>
<feature type="compositionally biased region" description="Basic residues" evidence="5">
    <location>
        <begin position="689"/>
        <end position="706"/>
    </location>
</feature>
<dbReference type="SMART" id="SM00220">
    <property type="entry name" value="S_TKc"/>
    <property type="match status" value="1"/>
</dbReference>
<keyword evidence="8" id="KW-1185">Reference proteome</keyword>
<dbReference type="EC" id="2.7.11.1" evidence="1"/>
<evidence type="ECO:0000259" key="6">
    <source>
        <dbReference type="PROSITE" id="PS50011"/>
    </source>
</evidence>